<evidence type="ECO:0000256" key="4">
    <source>
        <dbReference type="SAM" id="MobiDB-lite"/>
    </source>
</evidence>
<keyword evidence="2" id="KW-0238">DNA-binding</keyword>
<dbReference type="InterPro" id="IPR011991">
    <property type="entry name" value="ArsR-like_HTH"/>
</dbReference>
<dbReference type="InterPro" id="IPR036388">
    <property type="entry name" value="WH-like_DNA-bd_sf"/>
</dbReference>
<dbReference type="GO" id="GO:0043200">
    <property type="term" value="P:response to amino acid"/>
    <property type="evidence" value="ECO:0007669"/>
    <property type="project" value="TreeGrafter"/>
</dbReference>
<dbReference type="Proteomes" id="UP000578091">
    <property type="component" value="Unassembled WGS sequence"/>
</dbReference>
<dbReference type="SUPFAM" id="SSF46785">
    <property type="entry name" value="Winged helix' DNA-binding domain"/>
    <property type="match status" value="1"/>
</dbReference>
<dbReference type="Pfam" id="PF13404">
    <property type="entry name" value="HTH_AsnC-type"/>
    <property type="match status" value="1"/>
</dbReference>
<accession>A0A853JFV1</accession>
<gene>
    <name evidence="6" type="ORF">H0E84_17955</name>
</gene>
<dbReference type="Gene3D" id="1.10.10.10">
    <property type="entry name" value="Winged helix-like DNA-binding domain superfamily/Winged helix DNA-binding domain"/>
    <property type="match status" value="1"/>
</dbReference>
<dbReference type="PANTHER" id="PTHR30154:SF34">
    <property type="entry name" value="TRANSCRIPTIONAL REGULATOR AZLB"/>
    <property type="match status" value="1"/>
</dbReference>
<dbReference type="InterPro" id="IPR011008">
    <property type="entry name" value="Dimeric_a/b-barrel"/>
</dbReference>
<dbReference type="InterPro" id="IPR019888">
    <property type="entry name" value="Tscrpt_reg_AsnC-like"/>
</dbReference>
<keyword evidence="1" id="KW-0805">Transcription regulation</keyword>
<evidence type="ECO:0000256" key="2">
    <source>
        <dbReference type="ARBA" id="ARBA00023125"/>
    </source>
</evidence>
<evidence type="ECO:0000313" key="7">
    <source>
        <dbReference type="Proteomes" id="UP000578091"/>
    </source>
</evidence>
<dbReference type="SMART" id="SM00344">
    <property type="entry name" value="HTH_ASNC"/>
    <property type="match status" value="1"/>
</dbReference>
<protein>
    <submittedName>
        <fullName evidence="6">Lrp/AsnC family transcriptional regulator</fullName>
    </submittedName>
</protein>
<name>A0A853JFV1_9GAMM</name>
<dbReference type="Gene3D" id="3.30.70.920">
    <property type="match status" value="1"/>
</dbReference>
<dbReference type="InterPro" id="IPR036390">
    <property type="entry name" value="WH_DNA-bd_sf"/>
</dbReference>
<dbReference type="AlphaFoldDB" id="A0A853JFV1"/>
<feature type="domain" description="HTH asnC-type" evidence="5">
    <location>
        <begin position="32"/>
        <end position="93"/>
    </location>
</feature>
<dbReference type="Pfam" id="PF01037">
    <property type="entry name" value="AsnC_trans_reg"/>
    <property type="match status" value="1"/>
</dbReference>
<evidence type="ECO:0000256" key="3">
    <source>
        <dbReference type="ARBA" id="ARBA00023163"/>
    </source>
</evidence>
<proteinExistence type="predicted"/>
<dbReference type="GO" id="GO:0005829">
    <property type="term" value="C:cytosol"/>
    <property type="evidence" value="ECO:0007669"/>
    <property type="project" value="TreeGrafter"/>
</dbReference>
<dbReference type="EMBL" id="JACCKA010000091">
    <property type="protein sequence ID" value="NZA28263.1"/>
    <property type="molecule type" value="Genomic_DNA"/>
</dbReference>
<feature type="region of interest" description="Disordered" evidence="4">
    <location>
        <begin position="1"/>
        <end position="20"/>
    </location>
</feature>
<dbReference type="PANTHER" id="PTHR30154">
    <property type="entry name" value="LEUCINE-RESPONSIVE REGULATORY PROTEIN"/>
    <property type="match status" value="1"/>
</dbReference>
<dbReference type="SUPFAM" id="SSF54909">
    <property type="entry name" value="Dimeric alpha+beta barrel"/>
    <property type="match status" value="1"/>
</dbReference>
<dbReference type="InterPro" id="IPR000485">
    <property type="entry name" value="AsnC-type_HTH_dom"/>
</dbReference>
<keyword evidence="3" id="KW-0804">Transcription</keyword>
<dbReference type="CDD" id="cd00090">
    <property type="entry name" value="HTH_ARSR"/>
    <property type="match status" value="1"/>
</dbReference>
<dbReference type="PRINTS" id="PR00033">
    <property type="entry name" value="HTHASNC"/>
</dbReference>
<evidence type="ECO:0000313" key="6">
    <source>
        <dbReference type="EMBL" id="NZA28263.1"/>
    </source>
</evidence>
<dbReference type="InterPro" id="IPR019887">
    <property type="entry name" value="Tscrpt_reg_AsnC/Lrp_C"/>
</dbReference>
<dbReference type="PROSITE" id="PS50956">
    <property type="entry name" value="HTH_ASNC_2"/>
    <property type="match status" value="1"/>
</dbReference>
<reference evidence="6 7" key="1">
    <citation type="submission" date="2020-07" db="EMBL/GenBank/DDBJ databases">
        <title>Luteimonas sp. SJ-92.</title>
        <authorList>
            <person name="Huang X.-X."/>
            <person name="Xu L."/>
            <person name="Sun J.-Q."/>
        </authorList>
    </citation>
    <scope>NUCLEOTIDE SEQUENCE [LARGE SCALE GENOMIC DNA]</scope>
    <source>
        <strain evidence="6 7">SJ-92</strain>
    </source>
</reference>
<keyword evidence="7" id="KW-1185">Reference proteome</keyword>
<evidence type="ECO:0000259" key="5">
    <source>
        <dbReference type="PROSITE" id="PS50956"/>
    </source>
</evidence>
<organism evidence="6 7">
    <name type="scientific">Luteimonas salinisoli</name>
    <dbReference type="NCBI Taxonomy" id="2752307"/>
    <lineage>
        <taxon>Bacteria</taxon>
        <taxon>Pseudomonadati</taxon>
        <taxon>Pseudomonadota</taxon>
        <taxon>Gammaproteobacteria</taxon>
        <taxon>Lysobacterales</taxon>
        <taxon>Lysobacteraceae</taxon>
        <taxon>Luteimonas</taxon>
    </lineage>
</organism>
<evidence type="ECO:0000256" key="1">
    <source>
        <dbReference type="ARBA" id="ARBA00023015"/>
    </source>
</evidence>
<dbReference type="GO" id="GO:0043565">
    <property type="term" value="F:sequence-specific DNA binding"/>
    <property type="evidence" value="ECO:0007669"/>
    <property type="project" value="InterPro"/>
</dbReference>
<dbReference type="GO" id="GO:0006355">
    <property type="term" value="P:regulation of DNA-templated transcription"/>
    <property type="evidence" value="ECO:0007669"/>
    <property type="project" value="UniProtKB-ARBA"/>
</dbReference>
<sequence>MHAGNARTVLQPSTPRRGAALAGVRGHPRHVLDAFDRRILDIYRADTRLAAEAIGEAVGLSATAVQRRLKRMRECGVIQAEVALVSPAALGLGTTCIVGVDLEREGPEALDRFRARMARCSQVVQCYYVTGASDFVLIVQVEDMDAFVDFTREWLTPDDNVLAFTTQVVMDRAAAG</sequence>
<dbReference type="PROSITE" id="PS00519">
    <property type="entry name" value="HTH_ASNC_1"/>
    <property type="match status" value="1"/>
</dbReference>
<comment type="caution">
    <text evidence="6">The sequence shown here is derived from an EMBL/GenBank/DDBJ whole genome shotgun (WGS) entry which is preliminary data.</text>
</comment>
<dbReference type="InterPro" id="IPR019885">
    <property type="entry name" value="Tscrpt_reg_HTH_AsnC-type_CS"/>
</dbReference>